<evidence type="ECO:0000256" key="3">
    <source>
        <dbReference type="ARBA" id="ARBA00023237"/>
    </source>
</evidence>
<reference evidence="5" key="1">
    <citation type="submission" date="2020-10" db="EMBL/GenBank/DDBJ databases">
        <authorList>
            <person name="Gilroy R."/>
        </authorList>
    </citation>
    <scope>NUCLEOTIDE SEQUENCE</scope>
    <source>
        <strain evidence="5">21143</strain>
    </source>
</reference>
<dbReference type="EMBL" id="DVKT01000050">
    <property type="protein sequence ID" value="HIT39666.1"/>
    <property type="molecule type" value="Genomic_DNA"/>
</dbReference>
<evidence type="ECO:0000256" key="1">
    <source>
        <dbReference type="ARBA" id="ARBA00022729"/>
    </source>
</evidence>
<comment type="caution">
    <text evidence="5">The sequence shown here is derived from an EMBL/GenBank/DDBJ whole genome shotgun (WGS) entry which is preliminary data.</text>
</comment>
<name>A0A9D1GF13_9BACT</name>
<evidence type="ECO:0000313" key="5">
    <source>
        <dbReference type="EMBL" id="HIT39666.1"/>
    </source>
</evidence>
<dbReference type="Proteomes" id="UP000886722">
    <property type="component" value="Unassembled WGS sequence"/>
</dbReference>
<dbReference type="InterPro" id="IPR011990">
    <property type="entry name" value="TPR-like_helical_dom_sf"/>
</dbReference>
<dbReference type="NCBIfam" id="TIGR03302">
    <property type="entry name" value="OM_YfiO"/>
    <property type="match status" value="1"/>
</dbReference>
<evidence type="ECO:0000313" key="6">
    <source>
        <dbReference type="Proteomes" id="UP000886722"/>
    </source>
</evidence>
<reference evidence="5" key="2">
    <citation type="journal article" date="2021" name="PeerJ">
        <title>Extensive microbial diversity within the chicken gut microbiome revealed by metagenomics and culture.</title>
        <authorList>
            <person name="Gilroy R."/>
            <person name="Ravi A."/>
            <person name="Getino M."/>
            <person name="Pursley I."/>
            <person name="Horton D.L."/>
            <person name="Alikhan N.F."/>
            <person name="Baker D."/>
            <person name="Gharbi K."/>
            <person name="Hall N."/>
            <person name="Watson M."/>
            <person name="Adriaenssens E.M."/>
            <person name="Foster-Nyarko E."/>
            <person name="Jarju S."/>
            <person name="Secka A."/>
            <person name="Antonio M."/>
            <person name="Oren A."/>
            <person name="Chaudhuri R.R."/>
            <person name="La Ragione R."/>
            <person name="Hildebrand F."/>
            <person name="Pallen M.J."/>
        </authorList>
    </citation>
    <scope>NUCLEOTIDE SEQUENCE</scope>
    <source>
        <strain evidence="5">21143</strain>
    </source>
</reference>
<protein>
    <submittedName>
        <fullName evidence="5">Outer membrane protein assembly factor BamD</fullName>
    </submittedName>
</protein>
<evidence type="ECO:0000259" key="4">
    <source>
        <dbReference type="Pfam" id="PF13525"/>
    </source>
</evidence>
<keyword evidence="1" id="KW-0732">Signal</keyword>
<keyword evidence="3" id="KW-0998">Cell outer membrane</keyword>
<dbReference type="Pfam" id="PF13525">
    <property type="entry name" value="YfiO"/>
    <property type="match status" value="1"/>
</dbReference>
<evidence type="ECO:0000256" key="2">
    <source>
        <dbReference type="ARBA" id="ARBA00023136"/>
    </source>
</evidence>
<gene>
    <name evidence="5" type="primary">bamD</name>
    <name evidence="5" type="ORF">IAD06_06480</name>
</gene>
<dbReference type="Gene3D" id="1.25.40.10">
    <property type="entry name" value="Tetratricopeptide repeat domain"/>
    <property type="match status" value="1"/>
</dbReference>
<keyword evidence="2" id="KW-0472">Membrane</keyword>
<accession>A0A9D1GF13</accession>
<dbReference type="InterPro" id="IPR039565">
    <property type="entry name" value="BamD-like"/>
</dbReference>
<organism evidence="5 6">
    <name type="scientific">Candidatus Caccoplasma intestinavium</name>
    <dbReference type="NCBI Taxonomy" id="2840716"/>
    <lineage>
        <taxon>Bacteria</taxon>
        <taxon>Pseudomonadati</taxon>
        <taxon>Bacteroidota</taxon>
        <taxon>Bacteroidia</taxon>
        <taxon>Bacteroidales</taxon>
        <taxon>Bacteroidaceae</taxon>
        <taxon>Bacteroidaceae incertae sedis</taxon>
        <taxon>Candidatus Caccoplasma</taxon>
    </lineage>
</organism>
<proteinExistence type="predicted"/>
<dbReference type="AlphaFoldDB" id="A0A9D1GF13"/>
<dbReference type="InterPro" id="IPR017689">
    <property type="entry name" value="BamD"/>
</dbReference>
<dbReference type="SUPFAM" id="SSF48452">
    <property type="entry name" value="TPR-like"/>
    <property type="match status" value="1"/>
</dbReference>
<sequence length="270" mass="31859">MIKKAVYLGILLLICSSCGEYYKVQKSTDLDLKYQYAKKCFDTGKYNRAYSLLEDLVAVFKGTDKGEESLYLLALSHFMAKNYDTAGDYFATYYRSFPKGEYTEMARYYSGLSYYNDSPDPRLDQSITYKGIEELQMYLDYYPRGEKVKEAQDMIVKLQEKLVEKEFLNAMTYFNIGNYLGRNYFESAVITAQNALKTFPYTQRKEEFLMLILRARYKEAQESINERKGERYRNTIDEYYAYINEYPDGKYKKEAESIFNDASKYIDSEE</sequence>
<feature type="domain" description="Outer membrane lipoprotein BamD-like" evidence="4">
    <location>
        <begin position="34"/>
        <end position="217"/>
    </location>
</feature>